<sequence length="73" mass="7534">MEAAAAAPPVLVVMGVMGCGKSTVAALLAQGLGAAFYEGDAFHPPANIAKMQAGTPLCDADRWPWLQQLADIH</sequence>
<dbReference type="Gene3D" id="3.40.50.300">
    <property type="entry name" value="P-loop containing nucleotide triphosphate hydrolases"/>
    <property type="match status" value="1"/>
</dbReference>
<evidence type="ECO:0000256" key="9">
    <source>
        <dbReference type="ARBA" id="ARBA00048090"/>
    </source>
</evidence>
<dbReference type="GO" id="GO:0005975">
    <property type="term" value="P:carbohydrate metabolic process"/>
    <property type="evidence" value="ECO:0007669"/>
    <property type="project" value="InterPro"/>
</dbReference>
<dbReference type="PANTHER" id="PTHR43442:SF3">
    <property type="entry name" value="GLUCONOKINASE-RELATED"/>
    <property type="match status" value="1"/>
</dbReference>
<keyword evidence="11" id="KW-1185">Reference proteome</keyword>
<comment type="similarity">
    <text evidence="2">Belongs to the gluconokinase GntK/GntV family.</text>
</comment>
<dbReference type="OrthoDB" id="275177at2759"/>
<keyword evidence="4" id="KW-0808">Transferase</keyword>
<evidence type="ECO:0000256" key="2">
    <source>
        <dbReference type="ARBA" id="ARBA00008420"/>
    </source>
</evidence>
<evidence type="ECO:0000256" key="1">
    <source>
        <dbReference type="ARBA" id="ARBA00004875"/>
    </source>
</evidence>
<evidence type="ECO:0000256" key="7">
    <source>
        <dbReference type="ARBA" id="ARBA00022840"/>
    </source>
</evidence>
<evidence type="ECO:0000256" key="8">
    <source>
        <dbReference type="ARBA" id="ARBA00029835"/>
    </source>
</evidence>
<organism evidence="10 11">
    <name type="scientific">Chlorella sorokiniana</name>
    <name type="common">Freshwater green alga</name>
    <dbReference type="NCBI Taxonomy" id="3076"/>
    <lineage>
        <taxon>Eukaryota</taxon>
        <taxon>Viridiplantae</taxon>
        <taxon>Chlorophyta</taxon>
        <taxon>core chlorophytes</taxon>
        <taxon>Trebouxiophyceae</taxon>
        <taxon>Chlorellales</taxon>
        <taxon>Chlorellaceae</taxon>
        <taxon>Chlorella clade</taxon>
        <taxon>Chlorella</taxon>
    </lineage>
</organism>
<keyword evidence="5" id="KW-0547">Nucleotide-binding</keyword>
<dbReference type="InterPro" id="IPR006001">
    <property type="entry name" value="Therm_gnt_kin"/>
</dbReference>
<reference evidence="10 11" key="1">
    <citation type="journal article" date="2018" name="Plant J.">
        <title>Genome sequences of Chlorella sorokiniana UTEX 1602 and Micractinium conductrix SAG 241.80: implications to maltose excretion by a green alga.</title>
        <authorList>
            <person name="Arriola M.B."/>
            <person name="Velmurugan N."/>
            <person name="Zhang Y."/>
            <person name="Plunkett M.H."/>
            <person name="Hondzo H."/>
            <person name="Barney B.M."/>
        </authorList>
    </citation>
    <scope>NUCLEOTIDE SEQUENCE [LARGE SCALE GENOMIC DNA]</scope>
    <source>
        <strain evidence="11">UTEX 1602</strain>
    </source>
</reference>
<dbReference type="Proteomes" id="UP000239899">
    <property type="component" value="Unassembled WGS sequence"/>
</dbReference>
<dbReference type="CDD" id="cd02021">
    <property type="entry name" value="GntK"/>
    <property type="match status" value="1"/>
</dbReference>
<evidence type="ECO:0000256" key="3">
    <source>
        <dbReference type="ARBA" id="ARBA00012054"/>
    </source>
</evidence>
<evidence type="ECO:0000256" key="6">
    <source>
        <dbReference type="ARBA" id="ARBA00022777"/>
    </source>
</evidence>
<evidence type="ECO:0000313" key="10">
    <source>
        <dbReference type="EMBL" id="PRW32570.1"/>
    </source>
</evidence>
<dbReference type="UniPathway" id="UPA00792"/>
<keyword evidence="6 10" id="KW-0418">Kinase</keyword>
<dbReference type="InterPro" id="IPR027417">
    <property type="entry name" value="P-loop_NTPase"/>
</dbReference>
<accession>A0A2P6TF23</accession>
<dbReference type="PANTHER" id="PTHR43442">
    <property type="entry name" value="GLUCONOKINASE-RELATED"/>
    <property type="match status" value="1"/>
</dbReference>
<comment type="caution">
    <text evidence="10">The sequence shown here is derived from an EMBL/GenBank/DDBJ whole genome shotgun (WGS) entry which is preliminary data.</text>
</comment>
<evidence type="ECO:0000313" key="11">
    <source>
        <dbReference type="Proteomes" id="UP000239899"/>
    </source>
</evidence>
<keyword evidence="7" id="KW-0067">ATP-binding</keyword>
<dbReference type="AlphaFoldDB" id="A0A2P6TF23"/>
<gene>
    <name evidence="10" type="ORF">C2E21_8362</name>
</gene>
<evidence type="ECO:0000256" key="5">
    <source>
        <dbReference type="ARBA" id="ARBA00022741"/>
    </source>
</evidence>
<dbReference type="STRING" id="3076.A0A2P6TF23"/>
<name>A0A2P6TF23_CHLSO</name>
<dbReference type="GO" id="GO:0046316">
    <property type="term" value="F:gluconokinase activity"/>
    <property type="evidence" value="ECO:0007669"/>
    <property type="project" value="UniProtKB-EC"/>
</dbReference>
<protein>
    <recommendedName>
        <fullName evidence="3">gluconokinase</fullName>
        <ecNumber evidence="3">2.7.1.12</ecNumber>
    </recommendedName>
    <alternativeName>
        <fullName evidence="8">Gluconate kinase</fullName>
    </alternativeName>
</protein>
<dbReference type="EC" id="2.7.1.12" evidence="3"/>
<dbReference type="EMBL" id="LHPG02000019">
    <property type="protein sequence ID" value="PRW32570.1"/>
    <property type="molecule type" value="Genomic_DNA"/>
</dbReference>
<dbReference type="GO" id="GO:0005737">
    <property type="term" value="C:cytoplasm"/>
    <property type="evidence" value="ECO:0007669"/>
    <property type="project" value="TreeGrafter"/>
</dbReference>
<evidence type="ECO:0000256" key="4">
    <source>
        <dbReference type="ARBA" id="ARBA00022679"/>
    </source>
</evidence>
<comment type="pathway">
    <text evidence="1">Carbohydrate acid metabolism; D-gluconate degradation.</text>
</comment>
<dbReference type="GO" id="GO:0005524">
    <property type="term" value="F:ATP binding"/>
    <property type="evidence" value="ECO:0007669"/>
    <property type="project" value="UniProtKB-KW"/>
</dbReference>
<dbReference type="SUPFAM" id="SSF52540">
    <property type="entry name" value="P-loop containing nucleoside triphosphate hydrolases"/>
    <property type="match status" value="1"/>
</dbReference>
<proteinExistence type="inferred from homology"/>
<comment type="catalytic activity">
    <reaction evidence="9">
        <text>D-gluconate + ATP = 6-phospho-D-gluconate + ADP + H(+)</text>
        <dbReference type="Rhea" id="RHEA:19433"/>
        <dbReference type="ChEBI" id="CHEBI:15378"/>
        <dbReference type="ChEBI" id="CHEBI:18391"/>
        <dbReference type="ChEBI" id="CHEBI:30616"/>
        <dbReference type="ChEBI" id="CHEBI:58759"/>
        <dbReference type="ChEBI" id="CHEBI:456216"/>
        <dbReference type="EC" id="2.7.1.12"/>
    </reaction>
</comment>